<keyword evidence="2" id="KW-0723">Serine/threonine-protein kinase</keyword>
<evidence type="ECO:0000256" key="1">
    <source>
        <dbReference type="ARBA" id="ARBA00012513"/>
    </source>
</evidence>
<evidence type="ECO:0000256" key="2">
    <source>
        <dbReference type="ARBA" id="ARBA00022527"/>
    </source>
</evidence>
<dbReference type="GO" id="GO:0004674">
    <property type="term" value="F:protein serine/threonine kinase activity"/>
    <property type="evidence" value="ECO:0007669"/>
    <property type="project" value="UniProtKB-KW"/>
</dbReference>
<dbReference type="Proteomes" id="UP000246005">
    <property type="component" value="Unassembled WGS sequence"/>
</dbReference>
<feature type="domain" description="PASTA" evidence="14">
    <location>
        <begin position="376"/>
        <end position="453"/>
    </location>
</feature>
<organism evidence="15 17">
    <name type="scientific">Lentzea atacamensis</name>
    <dbReference type="NCBI Taxonomy" id="531938"/>
    <lineage>
        <taxon>Bacteria</taxon>
        <taxon>Bacillati</taxon>
        <taxon>Actinomycetota</taxon>
        <taxon>Actinomycetes</taxon>
        <taxon>Pseudonocardiales</taxon>
        <taxon>Pseudonocardiaceae</taxon>
        <taxon>Lentzea</taxon>
    </lineage>
</organism>
<dbReference type="Gene3D" id="3.30.200.20">
    <property type="entry name" value="Phosphorylase Kinase, domain 1"/>
    <property type="match status" value="1"/>
</dbReference>
<protein>
    <recommendedName>
        <fullName evidence="1">non-specific serine/threonine protein kinase</fullName>
        <ecNumber evidence="1">2.7.11.1</ecNumber>
    </recommendedName>
</protein>
<dbReference type="Proteomes" id="UP000248714">
    <property type="component" value="Unassembled WGS sequence"/>
</dbReference>
<dbReference type="SMART" id="SM00740">
    <property type="entry name" value="PASTA"/>
    <property type="match status" value="4"/>
</dbReference>
<name>A0A316IDG5_9PSEU</name>
<evidence type="ECO:0000256" key="8">
    <source>
        <dbReference type="ARBA" id="ARBA00047899"/>
    </source>
</evidence>
<keyword evidence="6 15" id="KW-0418">Kinase</keyword>
<dbReference type="InterPro" id="IPR011009">
    <property type="entry name" value="Kinase-like_dom_sf"/>
</dbReference>
<evidence type="ECO:0000256" key="11">
    <source>
        <dbReference type="SAM" id="MobiDB-lite"/>
    </source>
</evidence>
<evidence type="ECO:0000256" key="4">
    <source>
        <dbReference type="ARBA" id="ARBA00022737"/>
    </source>
</evidence>
<dbReference type="PANTHER" id="PTHR43289:SF6">
    <property type="entry name" value="SERINE_THREONINE-PROTEIN KINASE NEKL-3"/>
    <property type="match status" value="1"/>
</dbReference>
<evidence type="ECO:0000256" key="12">
    <source>
        <dbReference type="SAM" id="Phobius"/>
    </source>
</evidence>
<reference evidence="15 17" key="1">
    <citation type="submission" date="2018-05" db="EMBL/GenBank/DDBJ databases">
        <title>Genomic Encyclopedia of Type Strains, Phase IV (KMG-IV): sequencing the most valuable type-strain genomes for metagenomic binning, comparative biology and taxonomic classification.</title>
        <authorList>
            <person name="Goeker M."/>
        </authorList>
    </citation>
    <scope>NUCLEOTIDE SEQUENCE [LARGE SCALE GENOMIC DNA]</scope>
    <source>
        <strain evidence="16 18">DSM 45479</strain>
        <strain evidence="15 17">DSM 45480</strain>
    </source>
</reference>
<evidence type="ECO:0000256" key="5">
    <source>
        <dbReference type="ARBA" id="ARBA00022741"/>
    </source>
</evidence>
<keyword evidence="4" id="KW-0677">Repeat</keyword>
<evidence type="ECO:0000313" key="16">
    <source>
        <dbReference type="EMBL" id="RAS68058.1"/>
    </source>
</evidence>
<dbReference type="GO" id="GO:0045717">
    <property type="term" value="P:negative regulation of fatty acid biosynthetic process"/>
    <property type="evidence" value="ECO:0007669"/>
    <property type="project" value="UniProtKB-ARBA"/>
</dbReference>
<sequence>MSTPRLLSNRYELGETLGYGGMSEVHKGRDVRLGRDVAIKVLRADLARDTQFQERFRREAQNSAALNHPAIVAVYDTGETQTEYGPLPYIVMEFVDGRTLRDIVKTQGPLSGKRAMEVMADVSAALDFSHRHGIVHRDVKPANVMITKSGAVKVMDFGIARAIHDGQAAVTQTAAVIGTAQYLSPEQARGESVDARSDVYAAGCVLFELLTGEPPFTGDSPVAVAYQHVREDPKPPSSLNPKVSPQLDAIVLKAMSKGPANRYQSAAEMRADLVRVLSGQRPSAPAVMTAEDRTAVMNEQARAPRTQVMSGGGRHRPAALRSEPADDYDPIADEEEERRARRKKAIMITLVVILCIAVLGLAAWITNNIMKAGSQNTEQSSVPSIVGRSPLEAKELVTKAGLVPLQQDVACEPGANGAPAPCTTDQISKVIRTDPPDGSRVQRGSQVTIFVGAPPGEATVPDLKGKSPQEAQAIIDKDPGGFKLAQSAESVEVDDAKLQGKVATQNPEAGLKLKKGGTINIQLGKAPDKQNVPNVVGSDVNDARQTLEGSGFKVNIEQVDSAKQEGQVISQNPVGNSKVAKDTTVTLRVSKGNQIEMPDLSGMTEKEATEKLRSLGWNGNLNVQQQQVNSPSQDKTVLSQNPAKGSTITKGASVTITVGKFGIVTT</sequence>
<dbReference type="PROSITE" id="PS00107">
    <property type="entry name" value="PROTEIN_KINASE_ATP"/>
    <property type="match status" value="1"/>
</dbReference>
<dbReference type="AlphaFoldDB" id="A0A316IDG5"/>
<evidence type="ECO:0000259" key="14">
    <source>
        <dbReference type="PROSITE" id="PS51178"/>
    </source>
</evidence>
<dbReference type="Pfam" id="PF00069">
    <property type="entry name" value="Pkinase"/>
    <property type="match status" value="1"/>
</dbReference>
<keyword evidence="12" id="KW-0472">Membrane</keyword>
<keyword evidence="12" id="KW-0812">Transmembrane</keyword>
<dbReference type="Gene3D" id="3.30.10.20">
    <property type="match status" value="4"/>
</dbReference>
<keyword evidence="7 10" id="KW-0067">ATP-binding</keyword>
<feature type="binding site" evidence="10">
    <location>
        <position position="40"/>
    </location>
    <ligand>
        <name>ATP</name>
        <dbReference type="ChEBI" id="CHEBI:30616"/>
    </ligand>
</feature>
<evidence type="ECO:0000256" key="6">
    <source>
        <dbReference type="ARBA" id="ARBA00022777"/>
    </source>
</evidence>
<feature type="domain" description="PASTA" evidence="14">
    <location>
        <begin position="591"/>
        <end position="660"/>
    </location>
</feature>
<dbReference type="CDD" id="cd06577">
    <property type="entry name" value="PASTA_pknB"/>
    <property type="match status" value="4"/>
</dbReference>
<evidence type="ECO:0000256" key="10">
    <source>
        <dbReference type="PROSITE-ProRule" id="PRU10141"/>
    </source>
</evidence>
<dbReference type="SUPFAM" id="SSF56112">
    <property type="entry name" value="Protein kinase-like (PK-like)"/>
    <property type="match status" value="1"/>
</dbReference>
<dbReference type="InterPro" id="IPR000719">
    <property type="entry name" value="Prot_kinase_dom"/>
</dbReference>
<keyword evidence="3" id="KW-0808">Transferase</keyword>
<dbReference type="PROSITE" id="PS00108">
    <property type="entry name" value="PROTEIN_KINASE_ST"/>
    <property type="match status" value="1"/>
</dbReference>
<proteinExistence type="predicted"/>
<evidence type="ECO:0000256" key="9">
    <source>
        <dbReference type="ARBA" id="ARBA00048679"/>
    </source>
</evidence>
<feature type="domain" description="Protein kinase" evidence="13">
    <location>
        <begin position="11"/>
        <end position="274"/>
    </location>
</feature>
<dbReference type="PANTHER" id="PTHR43289">
    <property type="entry name" value="MITOGEN-ACTIVATED PROTEIN KINASE KINASE KINASE 20-RELATED"/>
    <property type="match status" value="1"/>
</dbReference>
<keyword evidence="12" id="KW-1133">Transmembrane helix</keyword>
<dbReference type="NCBIfam" id="NF033483">
    <property type="entry name" value="PknB_PASTA_kin"/>
    <property type="match status" value="1"/>
</dbReference>
<comment type="catalytic activity">
    <reaction evidence="9">
        <text>L-seryl-[protein] + ATP = O-phospho-L-seryl-[protein] + ADP + H(+)</text>
        <dbReference type="Rhea" id="RHEA:17989"/>
        <dbReference type="Rhea" id="RHEA-COMP:9863"/>
        <dbReference type="Rhea" id="RHEA-COMP:11604"/>
        <dbReference type="ChEBI" id="CHEBI:15378"/>
        <dbReference type="ChEBI" id="CHEBI:29999"/>
        <dbReference type="ChEBI" id="CHEBI:30616"/>
        <dbReference type="ChEBI" id="CHEBI:83421"/>
        <dbReference type="ChEBI" id="CHEBI:456216"/>
        <dbReference type="EC" id="2.7.11.1"/>
    </reaction>
</comment>
<dbReference type="OrthoDB" id="9762169at2"/>
<dbReference type="PROSITE" id="PS50011">
    <property type="entry name" value="PROTEIN_KINASE_DOM"/>
    <property type="match status" value="1"/>
</dbReference>
<dbReference type="EMBL" id="QLTT01000002">
    <property type="protein sequence ID" value="RAS68058.1"/>
    <property type="molecule type" value="Genomic_DNA"/>
</dbReference>
<comment type="catalytic activity">
    <reaction evidence="8">
        <text>L-threonyl-[protein] + ATP = O-phospho-L-threonyl-[protein] + ADP + H(+)</text>
        <dbReference type="Rhea" id="RHEA:46608"/>
        <dbReference type="Rhea" id="RHEA-COMP:11060"/>
        <dbReference type="Rhea" id="RHEA-COMP:11605"/>
        <dbReference type="ChEBI" id="CHEBI:15378"/>
        <dbReference type="ChEBI" id="CHEBI:30013"/>
        <dbReference type="ChEBI" id="CHEBI:30616"/>
        <dbReference type="ChEBI" id="CHEBI:61977"/>
        <dbReference type="ChEBI" id="CHEBI:456216"/>
        <dbReference type="EC" id="2.7.11.1"/>
    </reaction>
</comment>
<evidence type="ECO:0000256" key="7">
    <source>
        <dbReference type="ARBA" id="ARBA00022840"/>
    </source>
</evidence>
<comment type="caution">
    <text evidence="15">The sequence shown here is derived from an EMBL/GenBank/DDBJ whole genome shotgun (WGS) entry which is preliminary data.</text>
</comment>
<dbReference type="FunFam" id="1.10.510.10:FF:000021">
    <property type="entry name" value="Serine/threonine protein kinase"/>
    <property type="match status" value="1"/>
</dbReference>
<evidence type="ECO:0000256" key="3">
    <source>
        <dbReference type="ARBA" id="ARBA00022679"/>
    </source>
</evidence>
<dbReference type="EC" id="2.7.11.1" evidence="1"/>
<dbReference type="InterPro" id="IPR008271">
    <property type="entry name" value="Ser/Thr_kinase_AS"/>
</dbReference>
<feature type="region of interest" description="Disordered" evidence="11">
    <location>
        <begin position="306"/>
        <end position="326"/>
    </location>
</feature>
<accession>A0A316IDG5</accession>
<evidence type="ECO:0000313" key="18">
    <source>
        <dbReference type="Proteomes" id="UP000248714"/>
    </source>
</evidence>
<dbReference type="InterPro" id="IPR017441">
    <property type="entry name" value="Protein_kinase_ATP_BS"/>
</dbReference>
<feature type="domain" description="PASTA" evidence="14">
    <location>
        <begin position="526"/>
        <end position="590"/>
    </location>
</feature>
<evidence type="ECO:0000313" key="15">
    <source>
        <dbReference type="EMBL" id="PWK90720.1"/>
    </source>
</evidence>
<evidence type="ECO:0000313" key="17">
    <source>
        <dbReference type="Proteomes" id="UP000246005"/>
    </source>
</evidence>
<gene>
    <name evidence="16" type="ORF">C8D87_102119</name>
    <name evidence="15" type="ORF">C8D88_101740</name>
</gene>
<dbReference type="Pfam" id="PF03793">
    <property type="entry name" value="PASTA"/>
    <property type="match status" value="4"/>
</dbReference>
<evidence type="ECO:0000259" key="13">
    <source>
        <dbReference type="PROSITE" id="PS50011"/>
    </source>
</evidence>
<dbReference type="InterPro" id="IPR005543">
    <property type="entry name" value="PASTA_dom"/>
</dbReference>
<dbReference type="PROSITE" id="PS51178">
    <property type="entry name" value="PASTA"/>
    <property type="match status" value="4"/>
</dbReference>
<dbReference type="EMBL" id="QGHB01000001">
    <property type="protein sequence ID" value="PWK90720.1"/>
    <property type="molecule type" value="Genomic_DNA"/>
</dbReference>
<keyword evidence="5 10" id="KW-0547">Nucleotide-binding</keyword>
<dbReference type="FunFam" id="3.30.200.20:FF:000035">
    <property type="entry name" value="Serine/threonine protein kinase Stk1"/>
    <property type="match status" value="1"/>
</dbReference>
<dbReference type="CDD" id="cd14014">
    <property type="entry name" value="STKc_PknB_like"/>
    <property type="match status" value="1"/>
</dbReference>
<dbReference type="SMART" id="SM00220">
    <property type="entry name" value="S_TKc"/>
    <property type="match status" value="1"/>
</dbReference>
<dbReference type="GO" id="GO:0005524">
    <property type="term" value="F:ATP binding"/>
    <property type="evidence" value="ECO:0007669"/>
    <property type="project" value="UniProtKB-UniRule"/>
</dbReference>
<feature type="transmembrane region" description="Helical" evidence="12">
    <location>
        <begin position="345"/>
        <end position="365"/>
    </location>
</feature>
<dbReference type="RefSeq" id="WP_109630203.1">
    <property type="nucleotide sequence ID" value="NZ_QGHB01000001.1"/>
</dbReference>
<dbReference type="Gene3D" id="1.10.510.10">
    <property type="entry name" value="Transferase(Phosphotransferase) domain 1"/>
    <property type="match status" value="1"/>
</dbReference>
<keyword evidence="18" id="KW-1185">Reference proteome</keyword>
<feature type="domain" description="PASTA" evidence="14">
    <location>
        <begin position="456"/>
        <end position="525"/>
    </location>
</feature>